<sequence>MAAAAVQRWDWGGGSACHLDRNTLTLCSSGRWSMVKDKVSNYLHDEYKVIEEEKGAYQPGVSAWLRKLKKVSYEANDVFDELKMGKKLQRIVQDIESLVAGMNAYGFRHNWQALSSKPWRQTDPILIESEKDIVSRSRNEEKKKIVKILLDHGPKLKDPKSWKYAIPGCRPKQDWFKMSIEIV</sequence>
<dbReference type="AlphaFoldDB" id="A0A3L6PP76"/>
<protein>
    <recommendedName>
        <fullName evidence="3">Rx N-terminal domain-containing protein</fullName>
    </recommendedName>
</protein>
<dbReference type="EMBL" id="PQIB02000016">
    <property type="protein sequence ID" value="RLM61643.1"/>
    <property type="molecule type" value="Genomic_DNA"/>
</dbReference>
<evidence type="ECO:0008006" key="3">
    <source>
        <dbReference type="Google" id="ProtNLM"/>
    </source>
</evidence>
<proteinExistence type="predicted"/>
<evidence type="ECO:0000313" key="1">
    <source>
        <dbReference type="EMBL" id="RLM61643.1"/>
    </source>
</evidence>
<organism evidence="1 2">
    <name type="scientific">Panicum miliaceum</name>
    <name type="common">Proso millet</name>
    <name type="synonym">Broomcorn millet</name>
    <dbReference type="NCBI Taxonomy" id="4540"/>
    <lineage>
        <taxon>Eukaryota</taxon>
        <taxon>Viridiplantae</taxon>
        <taxon>Streptophyta</taxon>
        <taxon>Embryophyta</taxon>
        <taxon>Tracheophyta</taxon>
        <taxon>Spermatophyta</taxon>
        <taxon>Magnoliopsida</taxon>
        <taxon>Liliopsida</taxon>
        <taxon>Poales</taxon>
        <taxon>Poaceae</taxon>
        <taxon>PACMAD clade</taxon>
        <taxon>Panicoideae</taxon>
        <taxon>Panicodae</taxon>
        <taxon>Paniceae</taxon>
        <taxon>Panicinae</taxon>
        <taxon>Panicum</taxon>
        <taxon>Panicum sect. Panicum</taxon>
    </lineage>
</organism>
<dbReference type="STRING" id="4540.A0A3L6PP76"/>
<dbReference type="Proteomes" id="UP000275267">
    <property type="component" value="Unassembled WGS sequence"/>
</dbReference>
<reference evidence="2" key="1">
    <citation type="journal article" date="2019" name="Nat. Commun.">
        <title>The genome of broomcorn millet.</title>
        <authorList>
            <person name="Zou C."/>
            <person name="Miki D."/>
            <person name="Li D."/>
            <person name="Tang Q."/>
            <person name="Xiao L."/>
            <person name="Rajput S."/>
            <person name="Deng P."/>
            <person name="Jia W."/>
            <person name="Huang R."/>
            <person name="Zhang M."/>
            <person name="Sun Y."/>
            <person name="Hu J."/>
            <person name="Fu X."/>
            <person name="Schnable P.S."/>
            <person name="Li F."/>
            <person name="Zhang H."/>
            <person name="Feng B."/>
            <person name="Zhu X."/>
            <person name="Liu R."/>
            <person name="Schnable J.C."/>
            <person name="Zhu J.-K."/>
            <person name="Zhang H."/>
        </authorList>
    </citation>
    <scope>NUCLEOTIDE SEQUENCE [LARGE SCALE GENOMIC DNA]</scope>
</reference>
<evidence type="ECO:0000313" key="2">
    <source>
        <dbReference type="Proteomes" id="UP000275267"/>
    </source>
</evidence>
<gene>
    <name evidence="1" type="ORF">C2845_PM14G03650</name>
</gene>
<name>A0A3L6PP76_PANMI</name>
<comment type="caution">
    <text evidence="1">The sequence shown here is derived from an EMBL/GenBank/DDBJ whole genome shotgun (WGS) entry which is preliminary data.</text>
</comment>
<keyword evidence="2" id="KW-1185">Reference proteome</keyword>
<dbReference type="OrthoDB" id="37484at2759"/>
<accession>A0A3L6PP76</accession>